<dbReference type="PANTHER" id="PTHR34584:SF1">
    <property type="entry name" value="NA(+)_H(+) ANTIPORTER SUBUNIT E1"/>
    <property type="match status" value="1"/>
</dbReference>
<dbReference type="NCBIfam" id="NF006521">
    <property type="entry name" value="PRK08965.1-5"/>
    <property type="match status" value="1"/>
</dbReference>
<keyword evidence="5 8" id="KW-1133">Transmembrane helix</keyword>
<comment type="similarity">
    <text evidence="2">Belongs to the CPA3 antiporters (TC 2.A.63) subunit E family.</text>
</comment>
<evidence type="ECO:0000256" key="1">
    <source>
        <dbReference type="ARBA" id="ARBA00004651"/>
    </source>
</evidence>
<dbReference type="EMBL" id="CP044427">
    <property type="protein sequence ID" value="QFG70009.1"/>
    <property type="molecule type" value="Genomic_DNA"/>
</dbReference>
<comment type="subcellular location">
    <subcellularLocation>
        <location evidence="1">Cell membrane</location>
        <topology evidence="1">Multi-pass membrane protein</topology>
    </subcellularLocation>
</comment>
<dbReference type="InterPro" id="IPR002758">
    <property type="entry name" value="Cation_antiport_E"/>
</dbReference>
<protein>
    <submittedName>
        <fullName evidence="9">Na+/H+ antiporter subunit E</fullName>
    </submittedName>
</protein>
<evidence type="ECO:0000256" key="6">
    <source>
        <dbReference type="ARBA" id="ARBA00023136"/>
    </source>
</evidence>
<feature type="region of interest" description="Disordered" evidence="7">
    <location>
        <begin position="170"/>
        <end position="228"/>
    </location>
</feature>
<dbReference type="Pfam" id="PF01899">
    <property type="entry name" value="MNHE"/>
    <property type="match status" value="1"/>
</dbReference>
<reference evidence="9 10" key="1">
    <citation type="submission" date="2019-09" db="EMBL/GenBank/DDBJ databases">
        <title>Serinicoccus pratensis sp. nov., isolated from meadow soil.</title>
        <authorList>
            <person name="Zhang W."/>
        </authorList>
    </citation>
    <scope>NUCLEOTIDE SEQUENCE [LARGE SCALE GENOMIC DNA]</scope>
    <source>
        <strain evidence="9 10">W204</strain>
    </source>
</reference>
<evidence type="ECO:0000256" key="7">
    <source>
        <dbReference type="SAM" id="MobiDB-lite"/>
    </source>
</evidence>
<keyword evidence="6 8" id="KW-0472">Membrane</keyword>
<proteinExistence type="inferred from homology"/>
<evidence type="ECO:0000256" key="8">
    <source>
        <dbReference type="SAM" id="Phobius"/>
    </source>
</evidence>
<evidence type="ECO:0000256" key="4">
    <source>
        <dbReference type="ARBA" id="ARBA00022692"/>
    </source>
</evidence>
<gene>
    <name evidence="9" type="ORF">FY030_15990</name>
</gene>
<organism evidence="9 10">
    <name type="scientific">Ornithinimicrobium pratense</name>
    <dbReference type="NCBI Taxonomy" id="2593973"/>
    <lineage>
        <taxon>Bacteria</taxon>
        <taxon>Bacillati</taxon>
        <taxon>Actinomycetota</taxon>
        <taxon>Actinomycetes</taxon>
        <taxon>Micrococcales</taxon>
        <taxon>Ornithinimicrobiaceae</taxon>
        <taxon>Ornithinimicrobium</taxon>
    </lineage>
</organism>
<name>A0A5J6V835_9MICO</name>
<evidence type="ECO:0000313" key="10">
    <source>
        <dbReference type="Proteomes" id="UP000326546"/>
    </source>
</evidence>
<feature type="transmembrane region" description="Helical" evidence="8">
    <location>
        <begin position="65"/>
        <end position="87"/>
    </location>
</feature>
<evidence type="ECO:0000313" key="9">
    <source>
        <dbReference type="EMBL" id="QFG70009.1"/>
    </source>
</evidence>
<accession>A0A5J6V835</accession>
<feature type="transmembrane region" description="Helical" evidence="8">
    <location>
        <begin position="12"/>
        <end position="29"/>
    </location>
</feature>
<keyword evidence="10" id="KW-1185">Reference proteome</keyword>
<keyword evidence="4 8" id="KW-0812">Transmembrane</keyword>
<feature type="compositionally biased region" description="Basic and acidic residues" evidence="7">
    <location>
        <begin position="170"/>
        <end position="181"/>
    </location>
</feature>
<dbReference type="PANTHER" id="PTHR34584">
    <property type="entry name" value="NA(+)/H(+) ANTIPORTER SUBUNIT E1"/>
    <property type="match status" value="1"/>
</dbReference>
<feature type="transmembrane region" description="Helical" evidence="8">
    <location>
        <begin position="35"/>
        <end position="53"/>
    </location>
</feature>
<dbReference type="RefSeq" id="WP_158062503.1">
    <property type="nucleotide sequence ID" value="NZ_CP044427.1"/>
</dbReference>
<sequence>MIRGLLSPRRWRMSPWALLWLTVVWVMLWGEVTPVAVVGGAIVAVIVLLLFPLPHVLVRLRPRPWGLIVLISRFSYDLAVASFQVAWLTVRPGPTVGGVVMDMELVGDDELLQVLTGEMVTLVPGSVVIELDPATRVLTIHALDVRTRQEAEAVRRRIRAQEARVLRALHPDPEALLDPRRRREAQRTATRHGPVSETADQVREQTGQRVEEMRPDEGPQAPEEETPR</sequence>
<keyword evidence="3" id="KW-1003">Cell membrane</keyword>
<evidence type="ECO:0000256" key="5">
    <source>
        <dbReference type="ARBA" id="ARBA00022989"/>
    </source>
</evidence>
<dbReference type="GO" id="GO:0005886">
    <property type="term" value="C:plasma membrane"/>
    <property type="evidence" value="ECO:0007669"/>
    <property type="project" value="UniProtKB-SubCell"/>
</dbReference>
<evidence type="ECO:0000256" key="2">
    <source>
        <dbReference type="ARBA" id="ARBA00006228"/>
    </source>
</evidence>
<evidence type="ECO:0000256" key="3">
    <source>
        <dbReference type="ARBA" id="ARBA00022475"/>
    </source>
</evidence>
<dbReference type="KEGG" id="serw:FY030_15990"/>
<dbReference type="Proteomes" id="UP000326546">
    <property type="component" value="Chromosome"/>
</dbReference>
<dbReference type="OrthoDB" id="3556991at2"/>
<dbReference type="GO" id="GO:0008324">
    <property type="term" value="F:monoatomic cation transmembrane transporter activity"/>
    <property type="evidence" value="ECO:0007669"/>
    <property type="project" value="InterPro"/>
</dbReference>
<dbReference type="AlphaFoldDB" id="A0A5J6V835"/>